<sequence length="50" mass="5795">MTALGRITNDSEIGAIIETILARTDVDAKIKEGFQEFLYYSNFRDWRNPD</sequence>
<evidence type="ECO:0000313" key="2">
    <source>
        <dbReference type="Proteomes" id="UP000068167"/>
    </source>
</evidence>
<accession>A0A0K1S3B3</accession>
<proteinExistence type="predicted"/>
<dbReference type="PATRIC" id="fig|1638788.3.peg.3658"/>
<evidence type="ECO:0000313" key="1">
    <source>
        <dbReference type="EMBL" id="AKV68619.1"/>
    </source>
</evidence>
<dbReference type="Proteomes" id="UP000068167">
    <property type="component" value="Chromosome"/>
</dbReference>
<name>A0A0K1S3B3_9CHRO</name>
<keyword evidence="2" id="KW-1185">Reference proteome</keyword>
<protein>
    <submittedName>
        <fullName evidence="1">Uncharacterized protein</fullName>
    </submittedName>
</protein>
<dbReference type="AlphaFoldDB" id="A0A0K1S3B3"/>
<organism evidence="1 2">
    <name type="scientific">Microcystis panniformis FACHB-1757</name>
    <dbReference type="NCBI Taxonomy" id="1638788"/>
    <lineage>
        <taxon>Bacteria</taxon>
        <taxon>Bacillati</taxon>
        <taxon>Cyanobacteriota</taxon>
        <taxon>Cyanophyceae</taxon>
        <taxon>Oscillatoriophycideae</taxon>
        <taxon>Chroococcales</taxon>
        <taxon>Microcystaceae</taxon>
        <taxon>Microcystis</taxon>
    </lineage>
</organism>
<reference evidence="1 2" key="1">
    <citation type="journal article" date="2016" name="Stand. Genomic Sci.">
        <title>Complete genome sequence and genomic characterization of Microcystis panniformis FACHB 1757 by third-generation sequencing.</title>
        <authorList>
            <person name="Zhang J.Y."/>
            <person name="Guan R."/>
            <person name="Zhang H.J."/>
            <person name="Li H."/>
            <person name="Xiao P."/>
            <person name="Yu G.L."/>
            <person name="Du L."/>
            <person name="Cao D.M."/>
            <person name="Zhu B.C."/>
            <person name="Li R.H."/>
            <person name="Lu Z.H."/>
        </authorList>
    </citation>
    <scope>NUCLEOTIDE SEQUENCE [LARGE SCALE GENOMIC DNA]</scope>
    <source>
        <strain evidence="1 2">FACHB-1757</strain>
    </source>
</reference>
<dbReference type="EMBL" id="CP011339">
    <property type="protein sequence ID" value="AKV68619.1"/>
    <property type="molecule type" value="Genomic_DNA"/>
</dbReference>
<gene>
    <name evidence="1" type="ORF">VL20_3621</name>
</gene>
<dbReference type="KEGG" id="mpk:VL20_3621"/>